<dbReference type="InterPro" id="IPR050144">
    <property type="entry name" value="AAE_transporter"/>
</dbReference>
<sequence>MGTPRLSSTPLPGIGVRYDLTTREQRRISVVAHRDGGRTLSAYRKDDPDACALSVRLSAGESAALIDALMPAHHSPSLLSTTELGLVAERVELSSVSYWNGRLLGETRMRTETGVSIVAVLRRAEAIPSPTPDFRLAGGDTLIVIGTREGVESAATILGRE</sequence>
<evidence type="ECO:0000313" key="2">
    <source>
        <dbReference type="EMBL" id="BCL29482.1"/>
    </source>
</evidence>
<gene>
    <name evidence="2" type="ORF">GCM10017557_43410</name>
</gene>
<dbReference type="EMBL" id="AP023440">
    <property type="protein sequence ID" value="BCL29482.1"/>
    <property type="molecule type" value="Genomic_DNA"/>
</dbReference>
<dbReference type="OrthoDB" id="5242677at2"/>
<dbReference type="AlphaFoldDB" id="A0A7G1P3F0"/>
<dbReference type="InterPro" id="IPR036721">
    <property type="entry name" value="RCK_C_sf"/>
</dbReference>
<evidence type="ECO:0000259" key="1">
    <source>
        <dbReference type="PROSITE" id="PS51202"/>
    </source>
</evidence>
<dbReference type="Proteomes" id="UP000516444">
    <property type="component" value="Chromosome"/>
</dbReference>
<dbReference type="PROSITE" id="PS51202">
    <property type="entry name" value="RCK_C"/>
    <property type="match status" value="1"/>
</dbReference>
<evidence type="ECO:0000313" key="3">
    <source>
        <dbReference type="Proteomes" id="UP000516444"/>
    </source>
</evidence>
<organism evidence="2 3">
    <name type="scientific">Streptomyces aurantiacus</name>
    <dbReference type="NCBI Taxonomy" id="47760"/>
    <lineage>
        <taxon>Bacteria</taxon>
        <taxon>Bacillati</taxon>
        <taxon>Actinomycetota</taxon>
        <taxon>Actinomycetes</taxon>
        <taxon>Kitasatosporales</taxon>
        <taxon>Streptomycetaceae</taxon>
        <taxon>Streptomyces</taxon>
        <taxon>Streptomyces aurantiacus group</taxon>
    </lineage>
</organism>
<dbReference type="SUPFAM" id="SSF116726">
    <property type="entry name" value="TrkA C-terminal domain-like"/>
    <property type="match status" value="1"/>
</dbReference>
<dbReference type="PANTHER" id="PTHR30445:SF8">
    <property type="entry name" value="K(+)_H(+) ANTIPORTER SUBUNIT KHTT"/>
    <property type="match status" value="1"/>
</dbReference>
<dbReference type="PIRSF" id="PIRSF005028">
    <property type="entry name" value="KhtT"/>
    <property type="match status" value="1"/>
</dbReference>
<dbReference type="InterPro" id="IPR058776">
    <property type="entry name" value="KhtT-like_N"/>
</dbReference>
<dbReference type="KEGG" id="sgm:GCM10017557_43410"/>
<dbReference type="Pfam" id="PF02080">
    <property type="entry name" value="TrkA_C"/>
    <property type="match status" value="1"/>
</dbReference>
<dbReference type="GO" id="GO:0008324">
    <property type="term" value="F:monoatomic cation transmembrane transporter activity"/>
    <property type="evidence" value="ECO:0007669"/>
    <property type="project" value="InterPro"/>
</dbReference>
<proteinExistence type="predicted"/>
<protein>
    <submittedName>
        <fullName evidence="2">Potassium transporter TrkA</fullName>
    </submittedName>
</protein>
<keyword evidence="3" id="KW-1185">Reference proteome</keyword>
<dbReference type="PANTHER" id="PTHR30445">
    <property type="entry name" value="K(+)_H(+) ANTIPORTER SUBUNIT KHTT"/>
    <property type="match status" value="1"/>
</dbReference>
<dbReference type="InterPro" id="IPR006037">
    <property type="entry name" value="RCK_C"/>
</dbReference>
<dbReference type="Pfam" id="PF25991">
    <property type="entry name" value="KhtT_N"/>
    <property type="match status" value="1"/>
</dbReference>
<dbReference type="GO" id="GO:0006813">
    <property type="term" value="P:potassium ion transport"/>
    <property type="evidence" value="ECO:0007669"/>
    <property type="project" value="InterPro"/>
</dbReference>
<dbReference type="Gene3D" id="3.30.70.1450">
    <property type="entry name" value="Regulator of K+ conductance, C-terminal domain"/>
    <property type="match status" value="1"/>
</dbReference>
<accession>A0A7G1P3F0</accession>
<dbReference type="RefSeq" id="WP_055519890.1">
    <property type="nucleotide sequence ID" value="NZ_AP023440.1"/>
</dbReference>
<name>A0A7G1P3F0_9ACTN</name>
<feature type="domain" description="RCK C-terminal" evidence="1">
    <location>
        <begin position="76"/>
        <end position="160"/>
    </location>
</feature>
<dbReference type="InterPro" id="IPR026278">
    <property type="entry name" value="KhtT"/>
</dbReference>
<reference evidence="2 3" key="1">
    <citation type="journal article" date="2014" name="Int. J. Syst. Evol. Microbiol.">
        <title>Complete genome sequence of Corynebacterium casei LMG S-19264T (=DSM 44701T), isolated from a smear-ripened cheese.</title>
        <authorList>
            <consortium name="US DOE Joint Genome Institute (JGI-PGF)"/>
            <person name="Walter F."/>
            <person name="Albersmeier A."/>
            <person name="Kalinowski J."/>
            <person name="Ruckert C."/>
        </authorList>
    </citation>
    <scope>NUCLEOTIDE SEQUENCE [LARGE SCALE GENOMIC DNA]</scope>
    <source>
        <strain evidence="2 3">JCM 4677</strain>
    </source>
</reference>